<comment type="caution">
    <text evidence="2">The sequence shown here is derived from an EMBL/GenBank/DDBJ whole genome shotgun (WGS) entry which is preliminary data.</text>
</comment>
<keyword evidence="3" id="KW-1185">Reference proteome</keyword>
<evidence type="ECO:0008006" key="4">
    <source>
        <dbReference type="Google" id="ProtNLM"/>
    </source>
</evidence>
<dbReference type="AlphaFoldDB" id="A0A136Q8J9"/>
<dbReference type="OrthoDB" id="9763644at2"/>
<evidence type="ECO:0000313" key="2">
    <source>
        <dbReference type="EMBL" id="KXK66978.1"/>
    </source>
</evidence>
<protein>
    <recommendedName>
        <fullName evidence="4">DNA primase/polymerase</fullName>
    </recommendedName>
</protein>
<dbReference type="EMBL" id="LSZW01000013">
    <property type="protein sequence ID" value="KXK66978.1"/>
    <property type="molecule type" value="Genomic_DNA"/>
</dbReference>
<name>A0A136Q8J9_9FIRM</name>
<evidence type="ECO:0000313" key="3">
    <source>
        <dbReference type="Proteomes" id="UP000070366"/>
    </source>
</evidence>
<evidence type="ECO:0000256" key="1">
    <source>
        <dbReference type="SAM" id="MobiDB-lite"/>
    </source>
</evidence>
<organism evidence="2 3">
    <name type="scientific">Christensenella minuta</name>
    <dbReference type="NCBI Taxonomy" id="626937"/>
    <lineage>
        <taxon>Bacteria</taxon>
        <taxon>Bacillati</taxon>
        <taxon>Bacillota</taxon>
        <taxon>Clostridia</taxon>
        <taxon>Christensenellales</taxon>
        <taxon>Christensenellaceae</taxon>
        <taxon>Christensenella</taxon>
    </lineage>
</organism>
<dbReference type="KEGG" id="cmiu:B1H56_13090"/>
<dbReference type="Proteomes" id="UP000070366">
    <property type="component" value="Unassembled WGS sequence"/>
</dbReference>
<gene>
    <name evidence="2" type="ORF">HMPREF3293_00154</name>
</gene>
<reference evidence="2 3" key="1">
    <citation type="submission" date="2016-02" db="EMBL/GenBank/DDBJ databases">
        <authorList>
            <person name="Wen L."/>
            <person name="He K."/>
            <person name="Yang H."/>
        </authorList>
    </citation>
    <scope>NUCLEOTIDE SEQUENCE [LARGE SCALE GENOMIC DNA]</scope>
    <source>
        <strain evidence="2 3">DSM 22607</strain>
    </source>
</reference>
<dbReference type="RefSeq" id="WP_066523694.1">
    <property type="nucleotide sequence ID" value="NZ_CABMOF010000028.1"/>
</dbReference>
<sequence>MTNTQNLSAALKESALFCVWKKEERGGKPTKIPYNPITGGKAQPNNKATFAPFQTAATVMESYDGLGIGIFDGLCAIDIDHCIKDGKPSEMAADIISTMDSYTEYSPSGSGVHIYFTVSAGFQYNKAKYYINNQKSGLEVYISGATQKYVTVTGNAIGTRVIMERGEQLQKVLDKYMLRRKPDEARGKHEQTSFSLSDDDT</sequence>
<feature type="compositionally biased region" description="Polar residues" evidence="1">
    <location>
        <begin position="192"/>
        <end position="201"/>
    </location>
</feature>
<dbReference type="STRING" id="626937.HMPREF3293_00154"/>
<proteinExistence type="predicted"/>
<accession>A0A136Q8J9</accession>
<feature type="region of interest" description="Disordered" evidence="1">
    <location>
        <begin position="182"/>
        <end position="201"/>
    </location>
</feature>
<feature type="compositionally biased region" description="Basic and acidic residues" evidence="1">
    <location>
        <begin position="182"/>
        <end position="191"/>
    </location>
</feature>